<evidence type="ECO:0000313" key="10">
    <source>
        <dbReference type="EMBL" id="GAA3974664.1"/>
    </source>
</evidence>
<feature type="transmembrane region" description="Helical" evidence="8">
    <location>
        <begin position="423"/>
        <end position="442"/>
    </location>
</feature>
<name>A0ABP7Q1J3_9SPHI</name>
<dbReference type="Proteomes" id="UP001501081">
    <property type="component" value="Unassembled WGS sequence"/>
</dbReference>
<keyword evidence="6" id="KW-0443">Lipid metabolism</keyword>
<dbReference type="PANTHER" id="PTHR43856:SF1">
    <property type="entry name" value="MITOCHONDRIAL CARDIOLIPIN HYDROLASE"/>
    <property type="match status" value="1"/>
</dbReference>
<dbReference type="Pfam" id="PF13091">
    <property type="entry name" value="PLDc_2"/>
    <property type="match status" value="1"/>
</dbReference>
<reference evidence="11" key="1">
    <citation type="journal article" date="2019" name="Int. J. Syst. Evol. Microbiol.">
        <title>The Global Catalogue of Microorganisms (GCM) 10K type strain sequencing project: providing services to taxonomists for standard genome sequencing and annotation.</title>
        <authorList>
            <consortium name="The Broad Institute Genomics Platform"/>
            <consortium name="The Broad Institute Genome Sequencing Center for Infectious Disease"/>
            <person name="Wu L."/>
            <person name="Ma J."/>
        </authorList>
    </citation>
    <scope>NUCLEOTIDE SEQUENCE [LARGE SCALE GENOMIC DNA]</scope>
    <source>
        <strain evidence="11">JCM 17338</strain>
    </source>
</reference>
<evidence type="ECO:0000256" key="3">
    <source>
        <dbReference type="ARBA" id="ARBA00012027"/>
    </source>
</evidence>
<comment type="similarity">
    <text evidence="2">Belongs to the phospholipase D family.</text>
</comment>
<dbReference type="InterPro" id="IPR001736">
    <property type="entry name" value="PLipase_D/transphosphatidylase"/>
</dbReference>
<proteinExistence type="inferred from homology"/>
<accession>A0ABP7Q1J3</accession>
<feature type="coiled-coil region" evidence="7">
    <location>
        <begin position="538"/>
        <end position="572"/>
    </location>
</feature>
<feature type="coiled-coil region" evidence="7">
    <location>
        <begin position="262"/>
        <end position="296"/>
    </location>
</feature>
<dbReference type="InterPro" id="IPR025202">
    <property type="entry name" value="PLD-like_dom"/>
</dbReference>
<keyword evidence="8" id="KW-0472">Membrane</keyword>
<dbReference type="Gene3D" id="3.30.870.10">
    <property type="entry name" value="Endonuclease Chain A"/>
    <property type="match status" value="1"/>
</dbReference>
<evidence type="ECO:0000313" key="11">
    <source>
        <dbReference type="Proteomes" id="UP001501081"/>
    </source>
</evidence>
<dbReference type="EMBL" id="BAABAK010000015">
    <property type="protein sequence ID" value="GAA3974664.1"/>
    <property type="molecule type" value="Genomic_DNA"/>
</dbReference>
<keyword evidence="11" id="KW-1185">Reference proteome</keyword>
<dbReference type="SUPFAM" id="SSF56024">
    <property type="entry name" value="Phospholipase D/nuclease"/>
    <property type="match status" value="1"/>
</dbReference>
<evidence type="ECO:0000256" key="6">
    <source>
        <dbReference type="ARBA" id="ARBA00023098"/>
    </source>
</evidence>
<feature type="transmembrane region" description="Helical" evidence="8">
    <location>
        <begin position="324"/>
        <end position="352"/>
    </location>
</feature>
<evidence type="ECO:0000256" key="2">
    <source>
        <dbReference type="ARBA" id="ARBA00008664"/>
    </source>
</evidence>
<evidence type="ECO:0000256" key="5">
    <source>
        <dbReference type="ARBA" id="ARBA00022963"/>
    </source>
</evidence>
<dbReference type="RefSeq" id="WP_344768171.1">
    <property type="nucleotide sequence ID" value="NZ_BAABAK010000015.1"/>
</dbReference>
<keyword evidence="7" id="KW-0175">Coiled coil</keyword>
<evidence type="ECO:0000256" key="8">
    <source>
        <dbReference type="SAM" id="Phobius"/>
    </source>
</evidence>
<dbReference type="EC" id="3.1.4.4" evidence="3"/>
<evidence type="ECO:0000259" key="9">
    <source>
        <dbReference type="PROSITE" id="PS50035"/>
    </source>
</evidence>
<organism evidence="10 11">
    <name type="scientific">Pedobacter ginsengiterrae</name>
    <dbReference type="NCBI Taxonomy" id="871696"/>
    <lineage>
        <taxon>Bacteria</taxon>
        <taxon>Pseudomonadati</taxon>
        <taxon>Bacteroidota</taxon>
        <taxon>Sphingobacteriia</taxon>
        <taxon>Sphingobacteriales</taxon>
        <taxon>Sphingobacteriaceae</taxon>
        <taxon>Pedobacter</taxon>
    </lineage>
</organism>
<comment type="caution">
    <text evidence="10">The sequence shown here is derived from an EMBL/GenBank/DDBJ whole genome shotgun (WGS) entry which is preliminary data.</text>
</comment>
<feature type="transmembrane region" description="Helical" evidence="8">
    <location>
        <begin position="391"/>
        <end position="411"/>
    </location>
</feature>
<protein>
    <recommendedName>
        <fullName evidence="3">phospholipase D</fullName>
        <ecNumber evidence="3">3.1.4.4</ecNumber>
    </recommendedName>
</protein>
<keyword evidence="5" id="KW-0442">Lipid degradation</keyword>
<feature type="transmembrane region" description="Helical" evidence="8">
    <location>
        <begin position="463"/>
        <end position="487"/>
    </location>
</feature>
<feature type="domain" description="PLD phosphodiesterase" evidence="9">
    <location>
        <begin position="84"/>
        <end position="111"/>
    </location>
</feature>
<dbReference type="PROSITE" id="PS50035">
    <property type="entry name" value="PLD"/>
    <property type="match status" value="1"/>
</dbReference>
<gene>
    <name evidence="10" type="ORF">GCM10022246_28830</name>
</gene>
<evidence type="ECO:0000256" key="7">
    <source>
        <dbReference type="SAM" id="Coils"/>
    </source>
</evidence>
<dbReference type="PANTHER" id="PTHR43856">
    <property type="entry name" value="CARDIOLIPIN HYDROLASE"/>
    <property type="match status" value="1"/>
</dbReference>
<sequence>MNDILTTGVEIKQRIISEIQNAKASIYLAMAWFTDRDIANAIIEAKNRNVNVDVILSSNASNETVKLMFKGANISVHAFDTGDDRGMMHHKFCLIDNKTSINGSYNYSYNASNNNVENIQVSDDPTTYKQFFSEFERIRYNIDHNIDVNITMQLSSNNLQQTQPINVIDTFSQHLHDLVYSAAQINTDEYRNKGYDSSKDSEGSIEIFRAEYNSIKEEIRAFATDDSLSSKKNILTTNISKAFISTKANLDDEKQNKIIVAKKDSELENRQITDKISQLRQDKSVLESGNQQTEEKGLLQINKEIEKNKLERKTIEQSFVVKNFWSVGTILVAFLLTIFTCYLSFFFASALYKMLFESNAYSASLEAGINPGLPKLVDANAIVKIFKQQGLLFGFIATIFFLFPILLSNIKLLGSKNKYVNHLLFWVGLAVFDIIVAGMIAINTDKINSLLVGKESQMQIWEVIKHGEFWMIFMFGMVPLIITHYLIENITGVYKLSKRELVDAEKSKKIQLLDEEMIELNGNKEFIINRIKEIDVAINIKKDDILNLEMQINNLQNQIENSYAELHKQIKAIFDDFSNKIISGKIFTDVILESVITAYNSGFIEHLPKFYATGEVARRVREIEQVITTN</sequence>
<evidence type="ECO:0000256" key="4">
    <source>
        <dbReference type="ARBA" id="ARBA00022801"/>
    </source>
</evidence>
<keyword evidence="4" id="KW-0378">Hydrolase</keyword>
<dbReference type="InterPro" id="IPR051406">
    <property type="entry name" value="PLD_domain"/>
</dbReference>
<comment type="catalytic activity">
    <reaction evidence="1">
        <text>a 1,2-diacyl-sn-glycero-3-phosphocholine + H2O = a 1,2-diacyl-sn-glycero-3-phosphate + choline + H(+)</text>
        <dbReference type="Rhea" id="RHEA:14445"/>
        <dbReference type="ChEBI" id="CHEBI:15354"/>
        <dbReference type="ChEBI" id="CHEBI:15377"/>
        <dbReference type="ChEBI" id="CHEBI:15378"/>
        <dbReference type="ChEBI" id="CHEBI:57643"/>
        <dbReference type="ChEBI" id="CHEBI:58608"/>
        <dbReference type="EC" id="3.1.4.4"/>
    </reaction>
</comment>
<evidence type="ECO:0000256" key="1">
    <source>
        <dbReference type="ARBA" id="ARBA00000798"/>
    </source>
</evidence>
<keyword evidence="8" id="KW-1133">Transmembrane helix</keyword>
<keyword evidence="8" id="KW-0812">Transmembrane</keyword>